<dbReference type="PANTHER" id="PTHR47955">
    <property type="entry name" value="CYTOCHROME P450 FAMILY 71 PROTEIN"/>
    <property type="match status" value="1"/>
</dbReference>
<dbReference type="PRINTS" id="PR00463">
    <property type="entry name" value="EP450I"/>
</dbReference>
<dbReference type="GO" id="GO:0004497">
    <property type="term" value="F:monooxygenase activity"/>
    <property type="evidence" value="ECO:0007669"/>
    <property type="project" value="UniProtKB-KW"/>
</dbReference>
<keyword evidence="4" id="KW-0479">Metal-binding</keyword>
<evidence type="ECO:0000256" key="6">
    <source>
        <dbReference type="ARBA" id="ARBA00023004"/>
    </source>
</evidence>
<dbReference type="SUPFAM" id="SSF48264">
    <property type="entry name" value="Cytochrome P450"/>
    <property type="match status" value="1"/>
</dbReference>
<keyword evidence="5" id="KW-0560">Oxidoreductase</keyword>
<organism evidence="9">
    <name type="scientific">Populus alba</name>
    <name type="common">White poplar</name>
    <dbReference type="NCBI Taxonomy" id="43335"/>
    <lineage>
        <taxon>Eukaryota</taxon>
        <taxon>Viridiplantae</taxon>
        <taxon>Streptophyta</taxon>
        <taxon>Embryophyta</taxon>
        <taxon>Tracheophyta</taxon>
        <taxon>Spermatophyta</taxon>
        <taxon>Magnoliopsida</taxon>
        <taxon>eudicotyledons</taxon>
        <taxon>Gunneridae</taxon>
        <taxon>Pentapetalae</taxon>
        <taxon>rosids</taxon>
        <taxon>fabids</taxon>
        <taxon>Malpighiales</taxon>
        <taxon>Salicaceae</taxon>
        <taxon>Saliceae</taxon>
        <taxon>Populus</taxon>
    </lineage>
</organism>
<evidence type="ECO:0000256" key="2">
    <source>
        <dbReference type="ARBA" id="ARBA00010617"/>
    </source>
</evidence>
<dbReference type="GO" id="GO:0005506">
    <property type="term" value="F:iron ion binding"/>
    <property type="evidence" value="ECO:0007669"/>
    <property type="project" value="InterPro"/>
</dbReference>
<keyword evidence="7" id="KW-0503">Monooxygenase</keyword>
<dbReference type="Gene3D" id="1.10.630.10">
    <property type="entry name" value="Cytochrome P450"/>
    <property type="match status" value="1"/>
</dbReference>
<evidence type="ECO:0000256" key="1">
    <source>
        <dbReference type="ARBA" id="ARBA00001971"/>
    </source>
</evidence>
<name>A0A4U5LSM1_POPAL</name>
<dbReference type="AlphaFoldDB" id="A0A4U5LSM1"/>
<dbReference type="EMBL" id="RCHU01001278">
    <property type="protein sequence ID" value="TKR59029.1"/>
    <property type="molecule type" value="Genomic_DNA"/>
</dbReference>
<evidence type="ECO:0000256" key="3">
    <source>
        <dbReference type="ARBA" id="ARBA00022617"/>
    </source>
</evidence>
<comment type="caution">
    <text evidence="9">The sequence shown here is derived from an EMBL/GenBank/DDBJ whole genome shotgun (WGS) entry which is preliminary data.</text>
</comment>
<proteinExistence type="inferred from homology"/>
<keyword evidence="3" id="KW-0349">Heme</keyword>
<dbReference type="Pfam" id="PF00067">
    <property type="entry name" value="p450"/>
    <property type="match status" value="1"/>
</dbReference>
<dbReference type="GO" id="GO:0016705">
    <property type="term" value="F:oxidoreductase activity, acting on paired donors, with incorporation or reduction of molecular oxygen"/>
    <property type="evidence" value="ECO:0007669"/>
    <property type="project" value="InterPro"/>
</dbReference>
<comment type="cofactor">
    <cofactor evidence="1">
        <name>heme</name>
        <dbReference type="ChEBI" id="CHEBI:30413"/>
    </cofactor>
</comment>
<dbReference type="GO" id="GO:0020037">
    <property type="term" value="F:heme binding"/>
    <property type="evidence" value="ECO:0007669"/>
    <property type="project" value="InterPro"/>
</dbReference>
<evidence type="ECO:0000256" key="7">
    <source>
        <dbReference type="ARBA" id="ARBA00023033"/>
    </source>
</evidence>
<evidence type="ECO:0000256" key="4">
    <source>
        <dbReference type="ARBA" id="ARBA00022723"/>
    </source>
</evidence>
<comment type="similarity">
    <text evidence="2">Belongs to the cytochrome P450 family.</text>
</comment>
<dbReference type="STRING" id="43335.A0A4U5LSM1"/>
<accession>A0A4U5LSM1</accession>
<evidence type="ECO:0000256" key="5">
    <source>
        <dbReference type="ARBA" id="ARBA00023002"/>
    </source>
</evidence>
<feature type="signal peptide" evidence="8">
    <location>
        <begin position="1"/>
        <end position="20"/>
    </location>
</feature>
<evidence type="ECO:0000313" key="9">
    <source>
        <dbReference type="EMBL" id="TKR59029.1"/>
    </source>
</evidence>
<keyword evidence="6" id="KW-0408">Iron</keyword>
<dbReference type="FunFam" id="1.10.630.10:FF:000469">
    <property type="entry name" value="Putative cytochrome P450 superfamily protein"/>
    <property type="match status" value="1"/>
</dbReference>
<gene>
    <name evidence="9" type="ORF">D5086_0000327640</name>
</gene>
<dbReference type="InterPro" id="IPR036396">
    <property type="entry name" value="Cyt_P450_sf"/>
</dbReference>
<dbReference type="PANTHER" id="PTHR47955:SF19">
    <property type="entry name" value="CYTOCHROME P450 71A9-LIKE ISOFORM X1"/>
    <property type="match status" value="1"/>
</dbReference>
<reference evidence="9" key="1">
    <citation type="submission" date="2018-10" db="EMBL/GenBank/DDBJ databases">
        <title>Population genomic analysis revealed the cold adaptation of white poplar.</title>
        <authorList>
            <person name="Liu Y.-J."/>
        </authorList>
    </citation>
    <scope>NUCLEOTIDE SEQUENCE [LARGE SCALE GENOMIC DNA]</scope>
    <source>
        <strain evidence="9">PAL-ZL1</strain>
    </source>
</reference>
<dbReference type="InterPro" id="IPR002401">
    <property type="entry name" value="Cyt_P450_E_grp-I"/>
</dbReference>
<evidence type="ECO:0000256" key="8">
    <source>
        <dbReference type="SAM" id="SignalP"/>
    </source>
</evidence>
<sequence length="301" mass="34352">MWSLPLVLFVSPLMFLLIRKKQNKQQIPPTPPRLPIIGNLHQLGDLSHRSLWQLPKKYGPVMLLKLGAVPTVVISSAEAAKEVLKTNDLHACSRPLLAGTGRISYNYSDVSFTPYGDYWRKVPKICVLELCSARRVQSFLFIREEEVALLIGHHLCIFFSATPVYLSEKILSFTVNITCRAAFGKSFQEIRGFDGKRFEEVIREASAILASFSAGDFFPKDGWIIERLAGLLHSRLERSFRELDVLYRRVIDDHIKLEEEQEDIVGGPLKLWRDQAELGIIQLTHDHINATCSFSFSFFLY</sequence>
<feature type="chain" id="PRO_5020945757" evidence="8">
    <location>
        <begin position="21"/>
        <end position="301"/>
    </location>
</feature>
<keyword evidence="8" id="KW-0732">Signal</keyword>
<protein>
    <submittedName>
        <fullName evidence="9">Cytochrome P450 71B36-like</fullName>
    </submittedName>
</protein>
<dbReference type="InterPro" id="IPR001128">
    <property type="entry name" value="Cyt_P450"/>
</dbReference>